<feature type="region of interest" description="Disordered" evidence="6">
    <location>
        <begin position="447"/>
        <end position="490"/>
    </location>
</feature>
<comment type="subunit">
    <text evidence="4">Binds to mitochondrial small subunit 15S rRNA.</text>
</comment>
<dbReference type="AlphaFoldDB" id="A0A8E2ALX2"/>
<evidence type="ECO:0000256" key="3">
    <source>
        <dbReference type="ARBA" id="ARBA00044493"/>
    </source>
</evidence>
<evidence type="ECO:0000256" key="1">
    <source>
        <dbReference type="ARBA" id="ARBA00006192"/>
    </source>
</evidence>
<feature type="repeat" description="PPR" evidence="5">
    <location>
        <begin position="225"/>
        <end position="259"/>
    </location>
</feature>
<name>A0A8E2ALX2_9APHY</name>
<keyword evidence="9" id="KW-1185">Reference proteome</keyword>
<evidence type="ECO:0000313" key="8">
    <source>
        <dbReference type="EMBL" id="OCH84665.1"/>
    </source>
</evidence>
<dbReference type="PROSITE" id="PS51375">
    <property type="entry name" value="PPR"/>
    <property type="match status" value="4"/>
</dbReference>
<reference evidence="8 9" key="1">
    <citation type="submission" date="2016-07" db="EMBL/GenBank/DDBJ databases">
        <title>Draft genome of the white-rot fungus Obba rivulosa 3A-2.</title>
        <authorList>
            <consortium name="DOE Joint Genome Institute"/>
            <person name="Miettinen O."/>
            <person name="Riley R."/>
            <person name="Acob R."/>
            <person name="Barry K."/>
            <person name="Cullen D."/>
            <person name="De Vries R."/>
            <person name="Hainaut M."/>
            <person name="Hatakka A."/>
            <person name="Henrissat B."/>
            <person name="Hilden K."/>
            <person name="Kuo R."/>
            <person name="Labutti K."/>
            <person name="Lipzen A."/>
            <person name="Makela M.R."/>
            <person name="Sandor L."/>
            <person name="Spatafora J.W."/>
            <person name="Grigoriev I.V."/>
            <person name="Hibbett D.S."/>
        </authorList>
    </citation>
    <scope>NUCLEOTIDE SEQUENCE [LARGE SCALE GENOMIC DNA]</scope>
    <source>
        <strain evidence="8 9">3A-2</strain>
    </source>
</reference>
<dbReference type="Pfam" id="PF13812">
    <property type="entry name" value="PPR_3"/>
    <property type="match status" value="2"/>
</dbReference>
<evidence type="ECO:0000259" key="7">
    <source>
        <dbReference type="Pfam" id="PF23276"/>
    </source>
</evidence>
<dbReference type="OrthoDB" id="185373at2759"/>
<dbReference type="InterPro" id="IPR057027">
    <property type="entry name" value="TPR_mt"/>
</dbReference>
<comment type="similarity">
    <text evidence="1">Belongs to the CCM1 family.</text>
</comment>
<evidence type="ECO:0000256" key="5">
    <source>
        <dbReference type="PROSITE-ProRule" id="PRU00708"/>
    </source>
</evidence>
<dbReference type="Gene3D" id="1.25.40.10">
    <property type="entry name" value="Tetratricopeptide repeat domain"/>
    <property type="match status" value="3"/>
</dbReference>
<protein>
    <recommendedName>
        <fullName evidence="7">Pentatricopeptide repeat-containing protein-mitochondrial domain-containing protein</fullName>
    </recommendedName>
</protein>
<dbReference type="PANTHER" id="PTHR47447:SF23">
    <property type="entry name" value="PENTACOTRIPEPTIDE-REPEAT REGION OF PRORP DOMAIN-CONTAINING PROTEIN"/>
    <property type="match status" value="1"/>
</dbReference>
<dbReference type="Proteomes" id="UP000250043">
    <property type="component" value="Unassembled WGS sequence"/>
</dbReference>
<comment type="function">
    <text evidence="3">Regulates mitochondrial small subunit maturation by controlling 15S rRNA 5'-end processing. Localizes to the 5' precursor of the 15S rRNA in a position that is subsequently occupied by mS47 in the mature yeast mtSSU. Uses structure and sequence-specific RNA recognition, binding to a single-stranded region of the precursor and specifically recognizing bases -6 to -1. The exchange of Ccm1 for mS47 is coupled to the irreversible removal of precursor rRNA that is accompanied by conformational changes of the mitoribosomal proteins uS5m and mS26. These conformational changes signal completion of 5'-end rRNA processing through protection of the mature 5'-end of the 15S rRNA and stabilization of mS47. The removal of the 5' precursor together with the dissociation of Ccm1 may be catalyzed by the 5'-3' exoribonuclease Pet127. Involved in the specific removal of group I introns in mitochondrial encoded transcripts.</text>
</comment>
<gene>
    <name evidence="8" type="ORF">OBBRIDRAFT_764006</name>
</gene>
<feature type="repeat" description="PPR" evidence="5">
    <location>
        <begin position="366"/>
        <end position="400"/>
    </location>
</feature>
<evidence type="ECO:0000256" key="2">
    <source>
        <dbReference type="ARBA" id="ARBA00022737"/>
    </source>
</evidence>
<dbReference type="InterPro" id="IPR002885">
    <property type="entry name" value="PPR_rpt"/>
</dbReference>
<evidence type="ECO:0000256" key="6">
    <source>
        <dbReference type="SAM" id="MobiDB-lite"/>
    </source>
</evidence>
<keyword evidence="2" id="KW-0677">Repeat</keyword>
<accession>A0A8E2ALX2</accession>
<dbReference type="PANTHER" id="PTHR47447">
    <property type="entry name" value="OS03G0856100 PROTEIN"/>
    <property type="match status" value="1"/>
</dbReference>
<proteinExistence type="inferred from homology"/>
<sequence length="490" mass="55025">MEVCAKMRNETIRPTRTTYNLILEACASEGMLLQARATLEDMMAGGLAPDNDSFYHVLQAARYMSSSVMWEVLELMAKHEVPWDQRTYEFVILRYAEDSVELALRYLAEMGEKQLSPTLKTMEGVINAACKLHLPRLALDLAEAFEESSVRRLDTQVWVDLLIACATDLWKEGVLRTWRKVVKELNITPDEGCCLLVLTTAARHGLSSLGLDVLQILKSMHVVWEEYHIAPILEAFCRDGNVQHAFEMLSLMRANDILPTTETTQPLFELLCSIPGAIDEAWTILDELNKQGKIVDVAALNVIIQTAIAVGDLQMALGVYKAAGDLRVRPNLETFNLLLAGCIASEQRQLGDRLLTEMKEMHIKPDPRTYERLIMLCLTQVTYEDAFFYLEEMKSTGIMPPLSVYEAIVLRCIRTGDPRSQLAFEEMRECGYIPSLELQRTLNAGAGGLAQAPRSGAPQSSEGKEENGWAEDIDVEQSRARTPRPRQVVL</sequence>
<organism evidence="8 9">
    <name type="scientific">Obba rivulosa</name>
    <dbReference type="NCBI Taxonomy" id="1052685"/>
    <lineage>
        <taxon>Eukaryota</taxon>
        <taxon>Fungi</taxon>
        <taxon>Dikarya</taxon>
        <taxon>Basidiomycota</taxon>
        <taxon>Agaricomycotina</taxon>
        <taxon>Agaricomycetes</taxon>
        <taxon>Polyporales</taxon>
        <taxon>Gelatoporiaceae</taxon>
        <taxon>Obba</taxon>
    </lineage>
</organism>
<feature type="repeat" description="PPR" evidence="5">
    <location>
        <begin position="15"/>
        <end position="49"/>
    </location>
</feature>
<dbReference type="EMBL" id="KV722648">
    <property type="protein sequence ID" value="OCH84665.1"/>
    <property type="molecule type" value="Genomic_DNA"/>
</dbReference>
<evidence type="ECO:0000313" key="9">
    <source>
        <dbReference type="Proteomes" id="UP000250043"/>
    </source>
</evidence>
<feature type="repeat" description="PPR" evidence="5">
    <location>
        <begin position="331"/>
        <end position="365"/>
    </location>
</feature>
<dbReference type="Pfam" id="PF23276">
    <property type="entry name" value="TPR_24"/>
    <property type="match status" value="1"/>
</dbReference>
<evidence type="ECO:0000256" key="4">
    <source>
        <dbReference type="ARBA" id="ARBA00044511"/>
    </source>
</evidence>
<dbReference type="InterPro" id="IPR011990">
    <property type="entry name" value="TPR-like_helical_dom_sf"/>
</dbReference>
<dbReference type="NCBIfam" id="TIGR00756">
    <property type="entry name" value="PPR"/>
    <property type="match status" value="2"/>
</dbReference>
<feature type="domain" description="Pentatricopeptide repeat-containing protein-mitochondrial" evidence="7">
    <location>
        <begin position="191"/>
        <end position="322"/>
    </location>
</feature>